<evidence type="ECO:0000313" key="1">
    <source>
        <dbReference type="EMBL" id="KAF5179058.1"/>
    </source>
</evidence>
<reference evidence="1 2" key="1">
    <citation type="submission" date="2020-06" db="EMBL/GenBank/DDBJ databases">
        <title>Transcriptomic and genomic resources for Thalictrum thalictroides and T. hernandezii: Facilitating candidate gene discovery in an emerging model plant lineage.</title>
        <authorList>
            <person name="Arias T."/>
            <person name="Riano-Pachon D.M."/>
            <person name="Di Stilio V.S."/>
        </authorList>
    </citation>
    <scope>NUCLEOTIDE SEQUENCE [LARGE SCALE GENOMIC DNA]</scope>
    <source>
        <strain evidence="2">cv. WT478/WT964</strain>
        <tissue evidence="1">Leaves</tissue>
    </source>
</reference>
<dbReference type="EMBL" id="JABWDY010039265">
    <property type="protein sequence ID" value="KAF5179058.1"/>
    <property type="molecule type" value="Genomic_DNA"/>
</dbReference>
<name>A0A7J6V2Z2_THATH</name>
<gene>
    <name evidence="1" type="ORF">FRX31_031355</name>
</gene>
<dbReference type="Proteomes" id="UP000554482">
    <property type="component" value="Unassembled WGS sequence"/>
</dbReference>
<dbReference type="AlphaFoldDB" id="A0A7J6V2Z2"/>
<accession>A0A7J6V2Z2</accession>
<keyword evidence="2" id="KW-1185">Reference proteome</keyword>
<sequence length="253" mass="28360">MQLCAELKQEHDLLIRLIRTVHGEYAHNKDVFAAGSAAYNDCLKLFKKLCVHALNAYLYFQNSVEADEMMRIFLPVFFGFLVTLGNGEWPKNLEGFSPSTAPRPPRTDSQMKWYKAFQAEAFPSTLGAGEFSYFEGSSPSLARSPMDEHYHRKLVDDFKARYRAGYKARATLQSLSISPATSYSPAEMLQSQRLLATLQQRPSNSPATSYSPSSFAIPSIFPATSYSPELLQSLQRLATLQQRPSNSPTTSYS</sequence>
<evidence type="ECO:0000313" key="2">
    <source>
        <dbReference type="Proteomes" id="UP000554482"/>
    </source>
</evidence>
<comment type="caution">
    <text evidence="1">The sequence shown here is derived from an EMBL/GenBank/DDBJ whole genome shotgun (WGS) entry which is preliminary data.</text>
</comment>
<organism evidence="1 2">
    <name type="scientific">Thalictrum thalictroides</name>
    <name type="common">Rue-anemone</name>
    <name type="synonym">Anemone thalictroides</name>
    <dbReference type="NCBI Taxonomy" id="46969"/>
    <lineage>
        <taxon>Eukaryota</taxon>
        <taxon>Viridiplantae</taxon>
        <taxon>Streptophyta</taxon>
        <taxon>Embryophyta</taxon>
        <taxon>Tracheophyta</taxon>
        <taxon>Spermatophyta</taxon>
        <taxon>Magnoliopsida</taxon>
        <taxon>Ranunculales</taxon>
        <taxon>Ranunculaceae</taxon>
        <taxon>Thalictroideae</taxon>
        <taxon>Thalictrum</taxon>
    </lineage>
</organism>
<protein>
    <submittedName>
        <fullName evidence="1">Uncharacterized protein</fullName>
    </submittedName>
</protein>
<proteinExistence type="predicted"/>